<accession>A0A9D4YTF1</accession>
<comment type="caution">
    <text evidence="2">The sequence shown here is derived from an EMBL/GenBank/DDBJ whole genome shotgun (WGS) entry which is preliminary data.</text>
</comment>
<feature type="compositionally biased region" description="Low complexity" evidence="1">
    <location>
        <begin position="533"/>
        <end position="545"/>
    </location>
</feature>
<evidence type="ECO:0000313" key="2">
    <source>
        <dbReference type="EMBL" id="KAI3425258.1"/>
    </source>
</evidence>
<reference evidence="2" key="1">
    <citation type="journal article" date="2019" name="Plant J.">
        <title>Chlorella vulgaris genome assembly and annotation reveals the molecular basis for metabolic acclimation to high light conditions.</title>
        <authorList>
            <person name="Cecchin M."/>
            <person name="Marcolungo L."/>
            <person name="Rossato M."/>
            <person name="Girolomoni L."/>
            <person name="Cosentino E."/>
            <person name="Cuine S."/>
            <person name="Li-Beisson Y."/>
            <person name="Delledonne M."/>
            <person name="Ballottari M."/>
        </authorList>
    </citation>
    <scope>NUCLEOTIDE SEQUENCE</scope>
    <source>
        <strain evidence="2">211/11P</strain>
    </source>
</reference>
<dbReference type="AlphaFoldDB" id="A0A9D4YTF1"/>
<dbReference type="Gene3D" id="1.25.10.10">
    <property type="entry name" value="Leucine-rich Repeat Variant"/>
    <property type="match status" value="1"/>
</dbReference>
<dbReference type="PANTHER" id="PTHR48202">
    <property type="entry name" value="ALPHA/BETA-HYDROLASES SUPERFAMILY PROTEIN"/>
    <property type="match status" value="1"/>
</dbReference>
<dbReference type="InterPro" id="IPR011989">
    <property type="entry name" value="ARM-like"/>
</dbReference>
<dbReference type="InterPro" id="IPR029058">
    <property type="entry name" value="AB_hydrolase_fold"/>
</dbReference>
<evidence type="ECO:0000256" key="1">
    <source>
        <dbReference type="SAM" id="MobiDB-lite"/>
    </source>
</evidence>
<dbReference type="PANTHER" id="PTHR48202:SF1">
    <property type="entry name" value="ALPHA_BETA-HYDROLASES SUPERFAMILY PROTEIN"/>
    <property type="match status" value="1"/>
</dbReference>
<feature type="region of interest" description="Disordered" evidence="1">
    <location>
        <begin position="649"/>
        <end position="671"/>
    </location>
</feature>
<proteinExistence type="predicted"/>
<dbReference type="SUPFAM" id="SSF48371">
    <property type="entry name" value="ARM repeat"/>
    <property type="match status" value="1"/>
</dbReference>
<name>A0A9D4YTF1_CHLVU</name>
<evidence type="ECO:0000313" key="3">
    <source>
        <dbReference type="Proteomes" id="UP001055712"/>
    </source>
</evidence>
<feature type="region of interest" description="Disordered" evidence="1">
    <location>
        <begin position="525"/>
        <end position="545"/>
    </location>
</feature>
<feature type="region of interest" description="Disordered" evidence="1">
    <location>
        <begin position="432"/>
        <end position="475"/>
    </location>
</feature>
<dbReference type="Gene3D" id="3.40.50.1820">
    <property type="entry name" value="alpha/beta hydrolase"/>
    <property type="match status" value="1"/>
</dbReference>
<gene>
    <name evidence="2" type="ORF">D9Q98_009026</name>
</gene>
<dbReference type="EMBL" id="SIDB01000012">
    <property type="protein sequence ID" value="KAI3425258.1"/>
    <property type="molecule type" value="Genomic_DNA"/>
</dbReference>
<reference evidence="2" key="2">
    <citation type="submission" date="2020-11" db="EMBL/GenBank/DDBJ databases">
        <authorList>
            <person name="Cecchin M."/>
            <person name="Marcolungo L."/>
            <person name="Rossato M."/>
            <person name="Girolomoni L."/>
            <person name="Cosentino E."/>
            <person name="Cuine S."/>
            <person name="Li-Beisson Y."/>
            <person name="Delledonne M."/>
            <person name="Ballottari M."/>
        </authorList>
    </citation>
    <scope>NUCLEOTIDE SEQUENCE</scope>
    <source>
        <strain evidence="2">211/11P</strain>
        <tissue evidence="2">Whole cell</tissue>
    </source>
</reference>
<keyword evidence="3" id="KW-1185">Reference proteome</keyword>
<dbReference type="OrthoDB" id="5086500at2759"/>
<dbReference type="Proteomes" id="UP001055712">
    <property type="component" value="Unassembled WGS sequence"/>
</dbReference>
<feature type="compositionally biased region" description="Low complexity" evidence="1">
    <location>
        <begin position="445"/>
        <end position="454"/>
    </location>
</feature>
<evidence type="ECO:0008006" key="4">
    <source>
        <dbReference type="Google" id="ProtNLM"/>
    </source>
</evidence>
<dbReference type="InterPro" id="IPR016024">
    <property type="entry name" value="ARM-type_fold"/>
</dbReference>
<dbReference type="SUPFAM" id="SSF53474">
    <property type="entry name" value="alpha/beta-Hydrolases"/>
    <property type="match status" value="1"/>
</dbReference>
<sequence length="1272" mass="132766">MVVWKPRNYRKALGLSAVTATAAGLAFRSLSRSETTALGTHQREGHNQNWHLADYLQAVSEGTTEASKSLAHVAWSARRAWQLRQAAAADGREGGAGAGAGHSVKPSSGMLLADFLTALNEGGPALQQPGRGVQLINSQLADVMLERAAAPSTATRERQAILRYLSAVLRSQDAAEALLLRPGVVPKLLGLAGQSLPLQQLLAAAVARSAAPPTLPSADVEAVLALLAAEQHRWRAKQHIGVEDQRQLLLGTQLLLSWACASRSNAAQLAQAGAGHTLADLAAISASGDGKDGLQTAVARLMGVLARDARNPRMLRMQGWLYHLLCFAADASASGHWHLAAASLDSFATCLHQGCELPPQLMDRSTLPLLHRLAALPDPQVKASIARVVGALAAGSGARLPLSEREQWTETLLQWLVQHSAADQTVHDVAAEGSAGEGTQGGKPSSSSSSSGSGVLAKQPTATAAGGGGCESGAREQPPVLELHAQLVAALQALAAPAGSEGIHAAHAWLAELIVHLSRQVQPLPQERPAEKAAPTASSGASSSSWWGWLPWGGGTGSESLAADSSTESSSDAAAAAVSAVQAADVDNAAAAAHVLAVEIAAAESGAAVAAAAALGELEGPYQPHADAAAVVDGSGGSWWRPGWLPWGGASSSSSGSEEGRQAGEVKAAASTSKPSDSELALYINAALIGPVYARSVAAALLEASGRVGSYQEPPAGYEELMGPDVMAVYPQVAAAIDWDLADSAVCQALKVLCALASDGSRRRAWLLGSGILPLLQRLTVERGRDVADLQPAAGEYVEGGIPLCIERQAVRLLAMLAGDQHGAAAVQDSGWVPWLQALAVSTDLKLSSCASRALLHIESAAATQRTGLDISLFAAERRLPPLHAGPAPLLPSERQGAAAAAAAAAATAADAGGSSGQEARSPGVDAAEAAAEIIGDARLALAQVRRRLDRQLDIVRPAVPPQHRLVMLDGVHLFDPLATHHEVLAREGVAADTADAPLLDIVFVHGIRGGAFATWRREGELEHGQARESLDRAVCWPAAWLAPEIPEARLLSLEYAAPATGWEGESLPFQHLVAQLMEKLAAAGVGQRPVIFICHSMGGLVIKDLLVTAKQQQDERLRSLNTSAAGAVFYSVPHAGSRLADWGWYLRYVGGSPAKHVQRLRPGHHLEELNAAVRAMCKSGQLSVLSFNEGLPTKLAYIPTQVVPHESAYPGYGEFVVLQQHDHISVCKPSDLDDPAYARLMAFLHARVRTIRLARAERAARSLDHMEASVL</sequence>
<organism evidence="2 3">
    <name type="scientific">Chlorella vulgaris</name>
    <name type="common">Green alga</name>
    <dbReference type="NCBI Taxonomy" id="3077"/>
    <lineage>
        <taxon>Eukaryota</taxon>
        <taxon>Viridiplantae</taxon>
        <taxon>Chlorophyta</taxon>
        <taxon>core chlorophytes</taxon>
        <taxon>Trebouxiophyceae</taxon>
        <taxon>Chlorellales</taxon>
        <taxon>Chlorellaceae</taxon>
        <taxon>Chlorella clade</taxon>
        <taxon>Chlorella</taxon>
    </lineage>
</organism>
<protein>
    <recommendedName>
        <fullName evidence="4">Protein SERAC1</fullName>
    </recommendedName>
</protein>